<evidence type="ECO:0000259" key="12">
    <source>
        <dbReference type="Pfam" id="PF02055"/>
    </source>
</evidence>
<keyword evidence="6 11" id="KW-0732">Signal</keyword>
<evidence type="ECO:0000259" key="13">
    <source>
        <dbReference type="Pfam" id="PF17189"/>
    </source>
</evidence>
<dbReference type="GO" id="GO:0016241">
    <property type="term" value="P:regulation of macroautophagy"/>
    <property type="evidence" value="ECO:0007669"/>
    <property type="project" value="UniProtKB-ARBA"/>
</dbReference>
<evidence type="ECO:0000256" key="10">
    <source>
        <dbReference type="RuleBase" id="RU361188"/>
    </source>
</evidence>
<dbReference type="GO" id="GO:0006066">
    <property type="term" value="P:alcohol metabolic process"/>
    <property type="evidence" value="ECO:0007669"/>
    <property type="project" value="UniProtKB-ARBA"/>
</dbReference>
<evidence type="ECO:0000256" key="9">
    <source>
        <dbReference type="ARBA" id="ARBA00023098"/>
    </source>
</evidence>
<dbReference type="PANTHER" id="PTHR11069">
    <property type="entry name" value="GLUCOSYLCERAMIDASE"/>
    <property type="match status" value="1"/>
</dbReference>
<dbReference type="GO" id="GO:0042391">
    <property type="term" value="P:regulation of membrane potential"/>
    <property type="evidence" value="ECO:0007669"/>
    <property type="project" value="UniProtKB-ARBA"/>
</dbReference>
<feature type="signal peptide" evidence="11">
    <location>
        <begin position="1"/>
        <end position="15"/>
    </location>
</feature>
<evidence type="ECO:0000313" key="15">
    <source>
        <dbReference type="Proteomes" id="UP001374579"/>
    </source>
</evidence>
<dbReference type="EC" id="3.2.1.45" evidence="5 10"/>
<keyword evidence="15" id="KW-1185">Reference proteome</keyword>
<dbReference type="GO" id="GO:0005102">
    <property type="term" value="F:signaling receptor binding"/>
    <property type="evidence" value="ECO:0007669"/>
    <property type="project" value="UniProtKB-ARBA"/>
</dbReference>
<evidence type="ECO:0000256" key="4">
    <source>
        <dbReference type="ARBA" id="ARBA00005382"/>
    </source>
</evidence>
<feature type="chain" id="PRO_5042838300" description="Glucosylceramidase" evidence="11">
    <location>
        <begin position="16"/>
        <end position="512"/>
    </location>
</feature>
<dbReference type="InterPro" id="IPR033453">
    <property type="entry name" value="Glyco_hydro_30_TIM-barrel"/>
</dbReference>
<keyword evidence="7 10" id="KW-0378">Hydrolase</keyword>
<dbReference type="SUPFAM" id="SSF51445">
    <property type="entry name" value="(Trans)glycosidases"/>
    <property type="match status" value="1"/>
</dbReference>
<comment type="pathway">
    <text evidence="2">Sphingolipid metabolism.</text>
</comment>
<feature type="domain" description="Glycosyl hydrolase family 30 beta sandwich" evidence="13">
    <location>
        <begin position="445"/>
        <end position="507"/>
    </location>
</feature>
<keyword evidence="8 10" id="KW-0746">Sphingolipid metabolism</keyword>
<keyword evidence="9 10" id="KW-0443">Lipid metabolism</keyword>
<dbReference type="PRINTS" id="PR00843">
    <property type="entry name" value="GLHYDRLASE30"/>
</dbReference>
<dbReference type="InterPro" id="IPR033452">
    <property type="entry name" value="GH30_C"/>
</dbReference>
<keyword evidence="10" id="KW-0326">Glycosidase</keyword>
<dbReference type="GO" id="GO:0051246">
    <property type="term" value="P:regulation of protein metabolic process"/>
    <property type="evidence" value="ECO:0007669"/>
    <property type="project" value="UniProtKB-ARBA"/>
</dbReference>
<dbReference type="EMBL" id="JBAMIC010000001">
    <property type="protein sequence ID" value="KAK7115930.1"/>
    <property type="molecule type" value="Genomic_DNA"/>
</dbReference>
<protein>
    <recommendedName>
        <fullName evidence="5 10">Glucosylceramidase</fullName>
        <ecNumber evidence="5 10">3.2.1.45</ecNumber>
    </recommendedName>
</protein>
<dbReference type="FunFam" id="3.20.20.80:FF:000030">
    <property type="entry name" value="Lysosomal acid glucosylceramidase"/>
    <property type="match status" value="1"/>
</dbReference>
<evidence type="ECO:0000256" key="1">
    <source>
        <dbReference type="ARBA" id="ARBA00001013"/>
    </source>
</evidence>
<dbReference type="AlphaFoldDB" id="A0AAN9C7R0"/>
<evidence type="ECO:0000256" key="5">
    <source>
        <dbReference type="ARBA" id="ARBA00012658"/>
    </source>
</evidence>
<dbReference type="Pfam" id="PF02055">
    <property type="entry name" value="Glyco_hydro_30"/>
    <property type="match status" value="1"/>
</dbReference>
<dbReference type="GO" id="GO:0004348">
    <property type="term" value="F:glucosylceramidase activity"/>
    <property type="evidence" value="ECO:0007669"/>
    <property type="project" value="UniProtKB-EC"/>
</dbReference>
<dbReference type="InterPro" id="IPR017853">
    <property type="entry name" value="GH"/>
</dbReference>
<evidence type="ECO:0000256" key="7">
    <source>
        <dbReference type="ARBA" id="ARBA00022801"/>
    </source>
</evidence>
<evidence type="ECO:0000313" key="14">
    <source>
        <dbReference type="EMBL" id="KAK7115930.1"/>
    </source>
</evidence>
<dbReference type="GO" id="GO:0007040">
    <property type="term" value="P:lysosome organization"/>
    <property type="evidence" value="ECO:0007669"/>
    <property type="project" value="UniProtKB-ARBA"/>
</dbReference>
<dbReference type="GO" id="GO:0030163">
    <property type="term" value="P:protein catabolic process"/>
    <property type="evidence" value="ECO:0007669"/>
    <property type="project" value="UniProtKB-ARBA"/>
</dbReference>
<dbReference type="GO" id="GO:0010605">
    <property type="term" value="P:negative regulation of macromolecule metabolic process"/>
    <property type="evidence" value="ECO:0007669"/>
    <property type="project" value="UniProtKB-ARBA"/>
</dbReference>
<dbReference type="GO" id="GO:0032006">
    <property type="term" value="P:regulation of TOR signaling"/>
    <property type="evidence" value="ECO:0007669"/>
    <property type="project" value="UniProtKB-ARBA"/>
</dbReference>
<feature type="domain" description="Glycosyl hydrolase family 30 TIM-barrel" evidence="12">
    <location>
        <begin position="94"/>
        <end position="442"/>
    </location>
</feature>
<dbReference type="GO" id="GO:0006680">
    <property type="term" value="P:glucosylceramide catabolic process"/>
    <property type="evidence" value="ECO:0007669"/>
    <property type="project" value="TreeGrafter"/>
</dbReference>
<proteinExistence type="inferred from homology"/>
<dbReference type="Gene3D" id="3.20.20.80">
    <property type="entry name" value="Glycosidases"/>
    <property type="match status" value="1"/>
</dbReference>
<comment type="catalytic activity">
    <reaction evidence="1">
        <text>a beta-D-glucosyl-(1&lt;-&gt;1')-N-acylsphing-4-enine + H2O = an N-acylsphing-4-enine + D-glucose</text>
        <dbReference type="Rhea" id="RHEA:13269"/>
        <dbReference type="ChEBI" id="CHEBI:4167"/>
        <dbReference type="ChEBI" id="CHEBI:15377"/>
        <dbReference type="ChEBI" id="CHEBI:22801"/>
        <dbReference type="ChEBI" id="CHEBI:52639"/>
        <dbReference type="EC" id="3.2.1.45"/>
    </reaction>
    <physiologicalReaction direction="left-to-right" evidence="1">
        <dbReference type="Rhea" id="RHEA:13270"/>
    </physiologicalReaction>
</comment>
<dbReference type="GO" id="GO:0008202">
    <property type="term" value="P:steroid metabolic process"/>
    <property type="evidence" value="ECO:0007669"/>
    <property type="project" value="UniProtKB-ARBA"/>
</dbReference>
<accession>A0AAN9C7R0</accession>
<dbReference type="GO" id="GO:0006914">
    <property type="term" value="P:autophagy"/>
    <property type="evidence" value="ECO:0007669"/>
    <property type="project" value="UniProtKB-ARBA"/>
</dbReference>
<dbReference type="Proteomes" id="UP001374579">
    <property type="component" value="Unassembled WGS sequence"/>
</dbReference>
<organism evidence="14 15">
    <name type="scientific">Littorina saxatilis</name>
    <dbReference type="NCBI Taxonomy" id="31220"/>
    <lineage>
        <taxon>Eukaryota</taxon>
        <taxon>Metazoa</taxon>
        <taxon>Spiralia</taxon>
        <taxon>Lophotrochozoa</taxon>
        <taxon>Mollusca</taxon>
        <taxon>Gastropoda</taxon>
        <taxon>Caenogastropoda</taxon>
        <taxon>Littorinimorpha</taxon>
        <taxon>Littorinoidea</taxon>
        <taxon>Littorinidae</taxon>
        <taxon>Littorina</taxon>
    </lineage>
</organism>
<dbReference type="SUPFAM" id="SSF51011">
    <property type="entry name" value="Glycosyl hydrolase domain"/>
    <property type="match status" value="2"/>
</dbReference>
<evidence type="ECO:0000256" key="11">
    <source>
        <dbReference type="SAM" id="SignalP"/>
    </source>
</evidence>
<dbReference type="GO" id="GO:0005774">
    <property type="term" value="C:vacuolar membrane"/>
    <property type="evidence" value="ECO:0007669"/>
    <property type="project" value="UniProtKB-ARBA"/>
</dbReference>
<dbReference type="Pfam" id="PF17189">
    <property type="entry name" value="Glyco_hydro_30C"/>
    <property type="match status" value="1"/>
</dbReference>
<dbReference type="InterPro" id="IPR001139">
    <property type="entry name" value="Glyco_hydro_30"/>
</dbReference>
<evidence type="ECO:0000256" key="2">
    <source>
        <dbReference type="ARBA" id="ARBA00004991"/>
    </source>
</evidence>
<comment type="pathway">
    <text evidence="3">Lipid metabolism.</text>
</comment>
<sequence length="512" mass="56816">MIRLFLLCVASFVHAQASQPCVSMKVSSYAMVCVCNSTYCDTVPQLPTLTPGMFAAYTSSQSGDRFQLATAKVTDTAASGLVLEINKNVTRQTIIGFGGAFTDAAGINIASLPQAAQEKLIQSYFASDGLEYTIGRIPMASCDFSTHPYSYDDVAGDLNLTHFALAQEDLKLKIPYIKQALNLTNSKLRMFGSPWSAPAWMKTNGNMTGNGTLIGQPGGPYFKTWANYFVRFVEEYSKQGIPIWGLTTQNEPADGNIYRFPFQAMGWTPETQRDFVKMDLGPALRSNKLQHVQLMIMDDQRLMLPYWAKVIYADPEALQYISGVAVHWYIDQFVPINVLDFTHELQPNKFIFGSEACSGDLPWEADVSLGDWSRGEKYASDIIGDLNHWVTGWTDWNIALDLGGGPNWVKNFVDSPIIVNASRGEFYKQPMFYAMGHFSKFLVPGSVHVELKANIKNDIQSTAFLRPDGSLAVVLLNTDVSPVTLSVHDTEIGYLDITISGKSIKTLLWKNK</sequence>
<name>A0AAN9C7R0_9CAEN</name>
<dbReference type="GO" id="GO:0005764">
    <property type="term" value="C:lysosome"/>
    <property type="evidence" value="ECO:0007669"/>
    <property type="project" value="UniProtKB-ARBA"/>
</dbReference>
<dbReference type="GO" id="GO:0016758">
    <property type="term" value="F:hexosyltransferase activity"/>
    <property type="evidence" value="ECO:0007669"/>
    <property type="project" value="UniProtKB-ARBA"/>
</dbReference>
<evidence type="ECO:0000256" key="6">
    <source>
        <dbReference type="ARBA" id="ARBA00022729"/>
    </source>
</evidence>
<gene>
    <name evidence="14" type="ORF">V1264_001712</name>
</gene>
<evidence type="ECO:0000256" key="8">
    <source>
        <dbReference type="ARBA" id="ARBA00022919"/>
    </source>
</evidence>
<dbReference type="PANTHER" id="PTHR11069:SF23">
    <property type="entry name" value="LYSOSOMAL ACID GLUCOSYLCERAMIDASE"/>
    <property type="match status" value="1"/>
</dbReference>
<evidence type="ECO:0000256" key="3">
    <source>
        <dbReference type="ARBA" id="ARBA00005189"/>
    </source>
</evidence>
<reference evidence="14 15" key="1">
    <citation type="submission" date="2024-02" db="EMBL/GenBank/DDBJ databases">
        <title>Chromosome-scale genome assembly of the rough periwinkle Littorina saxatilis.</title>
        <authorList>
            <person name="De Jode A."/>
            <person name="Faria R."/>
            <person name="Formenti G."/>
            <person name="Sims Y."/>
            <person name="Smith T.P."/>
            <person name="Tracey A."/>
            <person name="Wood J.M.D."/>
            <person name="Zagrodzka Z.B."/>
            <person name="Johannesson K."/>
            <person name="Butlin R.K."/>
            <person name="Leder E.H."/>
        </authorList>
    </citation>
    <scope>NUCLEOTIDE SEQUENCE [LARGE SCALE GENOMIC DNA]</scope>
    <source>
        <strain evidence="14">Snail1</strain>
        <tissue evidence="14">Muscle</tissue>
    </source>
</reference>
<comment type="similarity">
    <text evidence="4 10">Belongs to the glycosyl hydrolase 30 family.</text>
</comment>
<comment type="caution">
    <text evidence="14">The sequence shown here is derived from an EMBL/GenBank/DDBJ whole genome shotgun (WGS) entry which is preliminary data.</text>
</comment>